<dbReference type="SUPFAM" id="SSF51905">
    <property type="entry name" value="FAD/NAD(P)-binding domain"/>
    <property type="match status" value="1"/>
</dbReference>
<dbReference type="EMBL" id="JACHNU010000001">
    <property type="protein sequence ID" value="MBB4662006.1"/>
    <property type="molecule type" value="Genomic_DNA"/>
</dbReference>
<organism evidence="4 5">
    <name type="scientific">Conexibacter arvalis</name>
    <dbReference type="NCBI Taxonomy" id="912552"/>
    <lineage>
        <taxon>Bacteria</taxon>
        <taxon>Bacillati</taxon>
        <taxon>Actinomycetota</taxon>
        <taxon>Thermoleophilia</taxon>
        <taxon>Solirubrobacterales</taxon>
        <taxon>Conexibacteraceae</taxon>
        <taxon>Conexibacter</taxon>
    </lineage>
</organism>
<dbReference type="Proteomes" id="UP000585272">
    <property type="component" value="Unassembled WGS sequence"/>
</dbReference>
<protein>
    <submittedName>
        <fullName evidence="4">Sarcosine oxidase subunit beta</fullName>
        <ecNumber evidence="4">1.5.3.1</ecNumber>
    </submittedName>
</protein>
<proteinExistence type="predicted"/>
<evidence type="ECO:0000259" key="3">
    <source>
        <dbReference type="Pfam" id="PF01266"/>
    </source>
</evidence>
<reference evidence="4 5" key="1">
    <citation type="submission" date="2020-08" db="EMBL/GenBank/DDBJ databases">
        <title>Genomic Encyclopedia of Archaeal and Bacterial Type Strains, Phase II (KMG-II): from individual species to whole genera.</title>
        <authorList>
            <person name="Goeker M."/>
        </authorList>
    </citation>
    <scope>NUCLEOTIDE SEQUENCE [LARGE SCALE GENOMIC DNA]</scope>
    <source>
        <strain evidence="4 5">DSM 23288</strain>
    </source>
</reference>
<keyword evidence="1 4" id="KW-0560">Oxidoreductase</keyword>
<evidence type="ECO:0000313" key="4">
    <source>
        <dbReference type="EMBL" id="MBB4662006.1"/>
    </source>
</evidence>
<evidence type="ECO:0000256" key="1">
    <source>
        <dbReference type="ARBA" id="ARBA00023002"/>
    </source>
</evidence>
<dbReference type="PANTHER" id="PTHR13847:SF287">
    <property type="entry name" value="FAD-DEPENDENT OXIDOREDUCTASE DOMAIN-CONTAINING PROTEIN 1"/>
    <property type="match status" value="1"/>
</dbReference>
<dbReference type="RefSeq" id="WP_183340652.1">
    <property type="nucleotide sequence ID" value="NZ_JACHNU010000001.1"/>
</dbReference>
<dbReference type="EC" id="1.5.3.1" evidence="4"/>
<evidence type="ECO:0000313" key="5">
    <source>
        <dbReference type="Proteomes" id="UP000585272"/>
    </source>
</evidence>
<dbReference type="Pfam" id="PF01266">
    <property type="entry name" value="DAO"/>
    <property type="match status" value="1"/>
</dbReference>
<dbReference type="PANTHER" id="PTHR13847">
    <property type="entry name" value="SARCOSINE DEHYDROGENASE-RELATED"/>
    <property type="match status" value="1"/>
</dbReference>
<dbReference type="Gene3D" id="3.50.50.60">
    <property type="entry name" value="FAD/NAD(P)-binding domain"/>
    <property type="match status" value="1"/>
</dbReference>
<dbReference type="GO" id="GO:0005737">
    <property type="term" value="C:cytoplasm"/>
    <property type="evidence" value="ECO:0007669"/>
    <property type="project" value="TreeGrafter"/>
</dbReference>
<sequence>MSQQPSVCIVGAGAVGLATAVHLTRRGVTDVTVLEADHIAAGSSGLSVGIIETQYVTPLDIELRVRAMGFFADLERDHGLHVTRNGYLRLAHSAEQLESFERSVEIQRSLGVADARVLDAAGVGRLVPEMRVDDVDGGLFGPGDGFIDGHLYCALLGELLEAQGVRLLARHKVEEIESPPGGGHLVRTSRGEFRCDYVVNAAGAWGDHVARAAGMEMPLAPQRHEAIVVHLEQALPYVVPSVMDYTPHSGETGLYFRHERAGQMIAGLHSEEATEGVADPDDYARSARPDFIEEVAEKIASRLPGVGDPGLAHGWAGLYPVSPDGVPQVGPSPGSDTIIVAGGAGGSGIQLSPVMGELAADWILHGEPRSIGDGGRLSPRRASLRTAAETA</sequence>
<accession>A0A840IAZ9</accession>
<keyword evidence="5" id="KW-1185">Reference proteome</keyword>
<dbReference type="InterPro" id="IPR006076">
    <property type="entry name" value="FAD-dep_OxRdtase"/>
</dbReference>
<gene>
    <name evidence="4" type="ORF">BDZ31_001579</name>
</gene>
<name>A0A840IAZ9_9ACTN</name>
<evidence type="ECO:0000256" key="2">
    <source>
        <dbReference type="SAM" id="MobiDB-lite"/>
    </source>
</evidence>
<feature type="region of interest" description="Disordered" evidence="2">
    <location>
        <begin position="369"/>
        <end position="391"/>
    </location>
</feature>
<dbReference type="Gene3D" id="3.30.9.10">
    <property type="entry name" value="D-Amino Acid Oxidase, subunit A, domain 2"/>
    <property type="match status" value="1"/>
</dbReference>
<dbReference type="InterPro" id="IPR036188">
    <property type="entry name" value="FAD/NAD-bd_sf"/>
</dbReference>
<dbReference type="AlphaFoldDB" id="A0A840IAZ9"/>
<comment type="caution">
    <text evidence="4">The sequence shown here is derived from an EMBL/GenBank/DDBJ whole genome shotgun (WGS) entry which is preliminary data.</text>
</comment>
<dbReference type="GO" id="GO:0008115">
    <property type="term" value="F:sarcosine oxidase activity"/>
    <property type="evidence" value="ECO:0007669"/>
    <property type="project" value="UniProtKB-EC"/>
</dbReference>
<feature type="domain" description="FAD dependent oxidoreductase" evidence="3">
    <location>
        <begin position="7"/>
        <end position="362"/>
    </location>
</feature>
<dbReference type="PRINTS" id="PR00420">
    <property type="entry name" value="RNGMNOXGNASE"/>
</dbReference>